<dbReference type="NCBIfam" id="TIGR02492">
    <property type="entry name" value="flgK_ends"/>
    <property type="match status" value="1"/>
</dbReference>
<dbReference type="GO" id="GO:0005198">
    <property type="term" value="F:structural molecule activity"/>
    <property type="evidence" value="ECO:0007669"/>
    <property type="project" value="InterPro"/>
</dbReference>
<proteinExistence type="inferred from homology"/>
<evidence type="ECO:0000256" key="2">
    <source>
        <dbReference type="ARBA" id="ARBA00004613"/>
    </source>
</evidence>
<comment type="similarity">
    <text evidence="3">Belongs to the flagella basal body rod proteins family.</text>
</comment>
<comment type="caution">
    <text evidence="9">The sequence shown here is derived from an EMBL/GenBank/DDBJ whole genome shotgun (WGS) entry which is preliminary data.</text>
</comment>
<dbReference type="RefSeq" id="WP_076704758.1">
    <property type="nucleotide sequence ID" value="NZ_MRDE01000072.1"/>
</dbReference>
<dbReference type="Pfam" id="PF06429">
    <property type="entry name" value="Flg_bbr_C"/>
    <property type="match status" value="1"/>
</dbReference>
<evidence type="ECO:0000256" key="3">
    <source>
        <dbReference type="ARBA" id="ARBA00009677"/>
    </source>
</evidence>
<dbReference type="GO" id="GO:0005576">
    <property type="term" value="C:extracellular region"/>
    <property type="evidence" value="ECO:0007669"/>
    <property type="project" value="UniProtKB-SubCell"/>
</dbReference>
<evidence type="ECO:0000259" key="8">
    <source>
        <dbReference type="Pfam" id="PF22638"/>
    </source>
</evidence>
<dbReference type="InterPro" id="IPR002371">
    <property type="entry name" value="FlgK"/>
</dbReference>
<accession>A0A1R1L7M7</accession>
<dbReference type="Pfam" id="PF22638">
    <property type="entry name" value="FlgK_D1"/>
    <property type="match status" value="1"/>
</dbReference>
<evidence type="ECO:0000256" key="1">
    <source>
        <dbReference type="ARBA" id="ARBA00004365"/>
    </source>
</evidence>
<dbReference type="EMBL" id="MRDE01000072">
    <property type="protein sequence ID" value="OMH23533.1"/>
    <property type="molecule type" value="Genomic_DNA"/>
</dbReference>
<keyword evidence="5" id="KW-0964">Secreted</keyword>
<dbReference type="InterPro" id="IPR053927">
    <property type="entry name" value="FlgK_helical"/>
</dbReference>
<gene>
    <name evidence="9" type="ORF">BKD30_11410</name>
</gene>
<keyword evidence="9" id="KW-0966">Cell projection</keyword>
<dbReference type="GO" id="GO:0044780">
    <property type="term" value="P:bacterial-type flagellum assembly"/>
    <property type="evidence" value="ECO:0007669"/>
    <property type="project" value="InterPro"/>
</dbReference>
<dbReference type="GO" id="GO:0009424">
    <property type="term" value="C:bacterial-type flagellum hook"/>
    <property type="evidence" value="ECO:0007669"/>
    <property type="project" value="InterPro"/>
</dbReference>
<evidence type="ECO:0000313" key="10">
    <source>
        <dbReference type="Proteomes" id="UP000187085"/>
    </source>
</evidence>
<dbReference type="PANTHER" id="PTHR30033:SF1">
    <property type="entry name" value="FLAGELLAR HOOK-ASSOCIATED PROTEIN 1"/>
    <property type="match status" value="1"/>
</dbReference>
<evidence type="ECO:0000313" key="9">
    <source>
        <dbReference type="EMBL" id="OMH23533.1"/>
    </source>
</evidence>
<organism evidence="9 10">
    <name type="scientific">Tersicoccus phoenicis</name>
    <dbReference type="NCBI Taxonomy" id="554083"/>
    <lineage>
        <taxon>Bacteria</taxon>
        <taxon>Bacillati</taxon>
        <taxon>Actinomycetota</taxon>
        <taxon>Actinomycetes</taxon>
        <taxon>Micrococcales</taxon>
        <taxon>Micrococcaceae</taxon>
        <taxon>Tersicoccus</taxon>
    </lineage>
</organism>
<feature type="domain" description="Flagellar basal-body/hook protein C-terminal" evidence="7">
    <location>
        <begin position="429"/>
        <end position="464"/>
    </location>
</feature>
<dbReference type="PANTHER" id="PTHR30033">
    <property type="entry name" value="FLAGELLAR HOOK-ASSOCIATED PROTEIN 1"/>
    <property type="match status" value="1"/>
</dbReference>
<feature type="domain" description="Flagellar hook-associated protein FlgK helical" evidence="8">
    <location>
        <begin position="100"/>
        <end position="337"/>
    </location>
</feature>
<comment type="subcellular location">
    <subcellularLocation>
        <location evidence="1">Bacterial flagellum</location>
    </subcellularLocation>
    <subcellularLocation>
        <location evidence="2">Secreted</location>
    </subcellularLocation>
</comment>
<reference evidence="9 10" key="1">
    <citation type="submission" date="2016-12" db="EMBL/GenBank/DDBJ databases">
        <title>Draft genome of Tersicoccus phoenicis 1P05MA.</title>
        <authorList>
            <person name="Nakajima Y."/>
            <person name="Yoshizawa S."/>
            <person name="Nakamura K."/>
            <person name="Ogura Y."/>
            <person name="Hayashi T."/>
            <person name="Kogure K."/>
        </authorList>
    </citation>
    <scope>NUCLEOTIDE SEQUENCE [LARGE SCALE GENOMIC DNA]</scope>
    <source>
        <strain evidence="9 10">1p05MA</strain>
    </source>
</reference>
<name>A0A1R1L7M7_9MICC</name>
<evidence type="ECO:0000259" key="7">
    <source>
        <dbReference type="Pfam" id="PF06429"/>
    </source>
</evidence>
<dbReference type="SUPFAM" id="SSF64518">
    <property type="entry name" value="Phase 1 flagellin"/>
    <property type="match status" value="1"/>
</dbReference>
<dbReference type="AlphaFoldDB" id="A0A1R1L7M7"/>
<dbReference type="STRING" id="554083.BKD30_11410"/>
<keyword evidence="9" id="KW-0282">Flagellum</keyword>
<evidence type="ECO:0000256" key="5">
    <source>
        <dbReference type="ARBA" id="ARBA00022525"/>
    </source>
</evidence>
<evidence type="ECO:0000256" key="4">
    <source>
        <dbReference type="ARBA" id="ARBA00016244"/>
    </source>
</evidence>
<evidence type="ECO:0000256" key="6">
    <source>
        <dbReference type="ARBA" id="ARBA00023143"/>
    </source>
</evidence>
<dbReference type="OrthoDB" id="9802553at2"/>
<dbReference type="Proteomes" id="UP000187085">
    <property type="component" value="Unassembled WGS sequence"/>
</dbReference>
<keyword evidence="9" id="KW-0969">Cilium</keyword>
<keyword evidence="10" id="KW-1185">Reference proteome</keyword>
<protein>
    <recommendedName>
        <fullName evidence="4">Flagellar hook-associated protein 1</fullName>
    </recommendedName>
</protein>
<dbReference type="InterPro" id="IPR010930">
    <property type="entry name" value="Flg_bb/hook_C_dom"/>
</dbReference>
<sequence length="472" mass="46716">MSSFAGLQLAQRGLGAAQQTLLIAAQNVDNVATPGYTRQRVEQSALAPAAVTRGSLASPVGAGLTVTGISRLGDALLDAGVRTSAAAAGYAEVRATTYGSLEDAYGEPGTTALSGRLSAFWSAWSDLANNPDEPGAGVAVLQAGRDLGASLATARTAVTTQWRDRRADVDALTSQVNAAAGRLAELNRVIGSTTAAGGTANELIDERARLAETLASTAGATAQLQPDGGMTVRLNGTWLVSGTAARVLTVTGPADPASGAPVRVSWQDTPGTPVALTGGELAATLSVLAPADDAGTGGPIAEAAAALDGIAGDLATAVNTAHNAGTTRSGSPAGDFFALDPRRPAAAGLTVVPTDPAALATAARGSGPLDGTAAAGLARVGSGPDSPDRRWATAVAALGAAARSATGQQTITAAAAGAARSSQTSSGSVSLDEENVTLVSAQYAYQAAARVLTTMDETLDILINRTGTVGLR</sequence>
<keyword evidence="6" id="KW-0975">Bacterial flagellum</keyword>